<gene>
    <name evidence="6" type="ORF">ENR59_10925</name>
</gene>
<keyword evidence="3" id="KW-0169">Cobalamin biosynthesis</keyword>
<dbReference type="InterPro" id="IPR036588">
    <property type="entry name" value="CobH/CbiC_sf"/>
</dbReference>
<proteinExistence type="inferred from homology"/>
<evidence type="ECO:0000256" key="3">
    <source>
        <dbReference type="ARBA" id="ARBA00022573"/>
    </source>
</evidence>
<comment type="pathway">
    <text evidence="1">Cofactor biosynthesis; adenosylcobalamin biosynthesis.</text>
</comment>
<evidence type="ECO:0000256" key="4">
    <source>
        <dbReference type="ARBA" id="ARBA00023235"/>
    </source>
</evidence>
<reference evidence="6" key="1">
    <citation type="journal article" date="2020" name="mSystems">
        <title>Genome- and Community-Level Interaction Insights into Carbon Utilization and Element Cycling Functions of Hydrothermarchaeota in Hydrothermal Sediment.</title>
        <authorList>
            <person name="Zhou Z."/>
            <person name="Liu Y."/>
            <person name="Xu W."/>
            <person name="Pan J."/>
            <person name="Luo Z.H."/>
            <person name="Li M."/>
        </authorList>
    </citation>
    <scope>NUCLEOTIDE SEQUENCE [LARGE SCALE GENOMIC DNA]</scope>
    <source>
        <strain evidence="6">SpSt-413</strain>
    </source>
</reference>
<dbReference type="GO" id="GO:0009236">
    <property type="term" value="P:cobalamin biosynthetic process"/>
    <property type="evidence" value="ECO:0007669"/>
    <property type="project" value="UniProtKB-UniPathway"/>
</dbReference>
<evidence type="ECO:0000256" key="1">
    <source>
        <dbReference type="ARBA" id="ARBA00004953"/>
    </source>
</evidence>
<feature type="domain" description="Cobalamin biosynthesis precorrin-8X methylmutase CobH/CbiC" evidence="5">
    <location>
        <begin position="14"/>
        <end position="211"/>
    </location>
</feature>
<evidence type="ECO:0000313" key="6">
    <source>
        <dbReference type="EMBL" id="HGG93446.1"/>
    </source>
</evidence>
<comment type="similarity">
    <text evidence="2">Belongs to the CobH/CbiC family.</text>
</comment>
<evidence type="ECO:0000259" key="5">
    <source>
        <dbReference type="Pfam" id="PF02570"/>
    </source>
</evidence>
<keyword evidence="4" id="KW-0413">Isomerase</keyword>
<dbReference type="UniPathway" id="UPA00148"/>
<sequence>MITTAATGPHLPEDIERTSFAIIDQEMPKPLPFQGPKWEIARRLVHTSADFELPGLLRFTPRAVEAGIGALRAGAIVVTDTRMCQAGIPLRRLTPLGASTVCFMDDPQVASQARQQGHTRARLAVERALELPGPVIFAVGNAPTALLRLLELLEHGAQRPELIVGMPVGFVNAAESKAALLARPELESIVIEGRKGGSALAAACVNALAEMALRAAP</sequence>
<dbReference type="GO" id="GO:0016993">
    <property type="term" value="F:precorrin-8X methylmutase activity"/>
    <property type="evidence" value="ECO:0007669"/>
    <property type="project" value="InterPro"/>
</dbReference>
<dbReference type="AlphaFoldDB" id="A0A7C4AIB1"/>
<dbReference type="Gene3D" id="3.40.50.10230">
    <property type="entry name" value="Cobalamin biosynthesis CobH/CbiC, precorrin-8X methylmutase"/>
    <property type="match status" value="1"/>
</dbReference>
<comment type="caution">
    <text evidence="6">The sequence shown here is derived from an EMBL/GenBank/DDBJ whole genome shotgun (WGS) entry which is preliminary data.</text>
</comment>
<accession>A0A7C4AIB1</accession>
<protein>
    <submittedName>
        <fullName evidence="6">Precorrin-8X methylmutase</fullName>
    </submittedName>
</protein>
<dbReference type="PANTHER" id="PTHR43588">
    <property type="entry name" value="COBALT-PRECORRIN-8 METHYLMUTASE"/>
    <property type="match status" value="1"/>
</dbReference>
<dbReference type="SUPFAM" id="SSF63965">
    <property type="entry name" value="Precorrin-8X methylmutase CbiC/CobH"/>
    <property type="match status" value="1"/>
</dbReference>
<evidence type="ECO:0000256" key="2">
    <source>
        <dbReference type="ARBA" id="ARBA00009774"/>
    </source>
</evidence>
<dbReference type="InterPro" id="IPR003722">
    <property type="entry name" value="Cbl_synth_CobH/CbiC"/>
</dbReference>
<dbReference type="PANTHER" id="PTHR43588:SF1">
    <property type="entry name" value="COBALT-PRECORRIN-8 METHYLMUTASE"/>
    <property type="match status" value="1"/>
</dbReference>
<name>A0A7C4AIB1_9BACT</name>
<organism evidence="6">
    <name type="scientific">Fundidesulfovibrio putealis</name>
    <dbReference type="NCBI Taxonomy" id="270496"/>
    <lineage>
        <taxon>Bacteria</taxon>
        <taxon>Pseudomonadati</taxon>
        <taxon>Thermodesulfobacteriota</taxon>
        <taxon>Desulfovibrionia</taxon>
        <taxon>Desulfovibrionales</taxon>
        <taxon>Desulfovibrionaceae</taxon>
        <taxon>Fundidesulfovibrio</taxon>
    </lineage>
</organism>
<dbReference type="EMBL" id="DSRP01000757">
    <property type="protein sequence ID" value="HGG93446.1"/>
    <property type="molecule type" value="Genomic_DNA"/>
</dbReference>
<dbReference type="Pfam" id="PF02570">
    <property type="entry name" value="CbiC"/>
    <property type="match status" value="1"/>
</dbReference>